<dbReference type="EMBL" id="DSVQ01000012">
    <property type="protein sequence ID" value="HGT39117.1"/>
    <property type="molecule type" value="Genomic_DNA"/>
</dbReference>
<name>A0A7C4LMY2_9PLAN</name>
<protein>
    <submittedName>
        <fullName evidence="1">Uncharacterized protein</fullName>
    </submittedName>
</protein>
<sequence length="75" mass="8525">MRIPGERVKRTRLIQTEKYVVAVEVEMVIPVDDPSEPCYEAETVQLLREIKEHAERGDVDWLTRIGKVYAAVGAA</sequence>
<organism evidence="1">
    <name type="scientific">Schlesneria paludicola</name>
    <dbReference type="NCBI Taxonomy" id="360056"/>
    <lineage>
        <taxon>Bacteria</taxon>
        <taxon>Pseudomonadati</taxon>
        <taxon>Planctomycetota</taxon>
        <taxon>Planctomycetia</taxon>
        <taxon>Planctomycetales</taxon>
        <taxon>Planctomycetaceae</taxon>
        <taxon>Schlesneria</taxon>
    </lineage>
</organism>
<proteinExistence type="predicted"/>
<reference evidence="1" key="1">
    <citation type="journal article" date="2020" name="mSystems">
        <title>Genome- and Community-Level Interaction Insights into Carbon Utilization and Element Cycling Functions of Hydrothermarchaeota in Hydrothermal Sediment.</title>
        <authorList>
            <person name="Zhou Z."/>
            <person name="Liu Y."/>
            <person name="Xu W."/>
            <person name="Pan J."/>
            <person name="Luo Z.H."/>
            <person name="Li M."/>
        </authorList>
    </citation>
    <scope>NUCLEOTIDE SEQUENCE [LARGE SCALE GENOMIC DNA]</scope>
    <source>
        <strain evidence="1">SpSt-508</strain>
    </source>
</reference>
<dbReference type="AlphaFoldDB" id="A0A7C4LMY2"/>
<accession>A0A7C4LMY2</accession>
<gene>
    <name evidence="1" type="ORF">ENS64_07615</name>
</gene>
<evidence type="ECO:0000313" key="1">
    <source>
        <dbReference type="EMBL" id="HGT39117.1"/>
    </source>
</evidence>
<comment type="caution">
    <text evidence="1">The sequence shown here is derived from an EMBL/GenBank/DDBJ whole genome shotgun (WGS) entry which is preliminary data.</text>
</comment>